<feature type="region of interest" description="Disordered" evidence="1">
    <location>
        <begin position="41"/>
        <end position="74"/>
    </location>
</feature>
<dbReference type="EMBL" id="GG692429">
    <property type="protein sequence ID" value="EER39200.1"/>
    <property type="molecule type" value="Genomic_DNA"/>
</dbReference>
<evidence type="ECO:0000313" key="2">
    <source>
        <dbReference type="EMBL" id="EER39200.1"/>
    </source>
</evidence>
<gene>
    <name evidence="2" type="ORF">HCDG_06305</name>
</gene>
<accession>C6HJC4</accession>
<organism evidence="2 3">
    <name type="scientific">Ajellomyces capsulatus (strain H143)</name>
    <name type="common">Darling's disease fungus</name>
    <name type="synonym">Histoplasma capsulatum</name>
    <dbReference type="NCBI Taxonomy" id="544712"/>
    <lineage>
        <taxon>Eukaryota</taxon>
        <taxon>Fungi</taxon>
        <taxon>Dikarya</taxon>
        <taxon>Ascomycota</taxon>
        <taxon>Pezizomycotina</taxon>
        <taxon>Eurotiomycetes</taxon>
        <taxon>Eurotiomycetidae</taxon>
        <taxon>Onygenales</taxon>
        <taxon>Ajellomycetaceae</taxon>
        <taxon>Histoplasma</taxon>
    </lineage>
</organism>
<protein>
    <submittedName>
        <fullName evidence="2">Uncharacterized protein</fullName>
    </submittedName>
</protein>
<reference evidence="3" key="1">
    <citation type="submission" date="2009-05" db="EMBL/GenBank/DDBJ databases">
        <title>The genome sequence of Ajellomyces capsulatus strain H143.</title>
        <authorList>
            <person name="Champion M."/>
            <person name="Cuomo C.A."/>
            <person name="Ma L.-J."/>
            <person name="Henn M.R."/>
            <person name="Sil A."/>
            <person name="Goldman B."/>
            <person name="Young S.K."/>
            <person name="Kodira C.D."/>
            <person name="Zeng Q."/>
            <person name="Koehrsen M."/>
            <person name="Alvarado L."/>
            <person name="Berlin A.M."/>
            <person name="Borenstein D."/>
            <person name="Chen Z."/>
            <person name="Engels R."/>
            <person name="Freedman E."/>
            <person name="Gellesch M."/>
            <person name="Goldberg J."/>
            <person name="Griggs A."/>
            <person name="Gujja S."/>
            <person name="Heiman D.I."/>
            <person name="Hepburn T.A."/>
            <person name="Howarth C."/>
            <person name="Jen D."/>
            <person name="Larson L."/>
            <person name="Lewis B."/>
            <person name="Mehta T."/>
            <person name="Park D."/>
            <person name="Pearson M."/>
            <person name="Roberts A."/>
            <person name="Saif S."/>
            <person name="Shea T.D."/>
            <person name="Shenoy N."/>
            <person name="Sisk P."/>
            <person name="Stolte C."/>
            <person name="Sykes S."/>
            <person name="Walk T."/>
            <person name="White J."/>
            <person name="Yandava C."/>
            <person name="Klein B."/>
            <person name="McEwen J.G."/>
            <person name="Puccia R."/>
            <person name="Goldman G.H."/>
            <person name="Felipe M.S."/>
            <person name="Nino-Vega G."/>
            <person name="San-Blas G."/>
            <person name="Taylor J.W."/>
            <person name="Mendoza L."/>
            <person name="Galagan J.E."/>
            <person name="Nusbaum C."/>
            <person name="Birren B.W."/>
        </authorList>
    </citation>
    <scope>NUCLEOTIDE SEQUENCE [LARGE SCALE GENOMIC DNA]</scope>
    <source>
        <strain evidence="3">H143</strain>
    </source>
</reference>
<dbReference type="VEuPathDB" id="FungiDB:HCDG_06305"/>
<proteinExistence type="predicted"/>
<sequence length="114" mass="12564">MSVQSQSHMKLSRPPISSEMFLSRPVNAPANYAAWRRLLSPVELPRQRPDDDTTPTTTRPTIASIPPRSSFQDDPRVCLLQSSQDLRQGKPPVVSIMSYMHSFAPEGTGAGDGE</sequence>
<dbReference type="HOGENOM" id="CLU_2120402_0_0_1"/>
<evidence type="ECO:0000256" key="1">
    <source>
        <dbReference type="SAM" id="MobiDB-lite"/>
    </source>
</evidence>
<evidence type="ECO:0000313" key="3">
    <source>
        <dbReference type="Proteomes" id="UP000002624"/>
    </source>
</evidence>
<dbReference type="Proteomes" id="UP000002624">
    <property type="component" value="Unassembled WGS sequence"/>
</dbReference>
<name>C6HJC4_AJECH</name>
<dbReference type="AlphaFoldDB" id="C6HJC4"/>